<dbReference type="AlphaFoldDB" id="A0A8H4VZL4"/>
<keyword evidence="2" id="KW-1185">Reference proteome</keyword>
<protein>
    <submittedName>
        <fullName evidence="1">Uncharacterized protein</fullName>
    </submittedName>
</protein>
<reference evidence="1 2" key="1">
    <citation type="submission" date="2020-03" db="EMBL/GenBank/DDBJ databases">
        <title>Draft Genome Sequence of Cudoniella acicularis.</title>
        <authorList>
            <person name="Buettner E."/>
            <person name="Kellner H."/>
        </authorList>
    </citation>
    <scope>NUCLEOTIDE SEQUENCE [LARGE SCALE GENOMIC DNA]</scope>
    <source>
        <strain evidence="1 2">DSM 108380</strain>
    </source>
</reference>
<accession>A0A8H4VZL4</accession>
<dbReference type="EMBL" id="JAAMPI010000778">
    <property type="protein sequence ID" value="KAF4628678.1"/>
    <property type="molecule type" value="Genomic_DNA"/>
</dbReference>
<dbReference type="OrthoDB" id="10381880at2759"/>
<evidence type="ECO:0000313" key="2">
    <source>
        <dbReference type="Proteomes" id="UP000566819"/>
    </source>
</evidence>
<evidence type="ECO:0000313" key="1">
    <source>
        <dbReference type="EMBL" id="KAF4628678.1"/>
    </source>
</evidence>
<name>A0A8H4VZL4_9HELO</name>
<dbReference type="Proteomes" id="UP000566819">
    <property type="component" value="Unassembled WGS sequence"/>
</dbReference>
<gene>
    <name evidence="1" type="ORF">G7Y89_g9474</name>
</gene>
<proteinExistence type="predicted"/>
<sequence length="199" mass="22148">MSYGNAESADICLRRFINIDSASKLCSPKAILQANKTSICYRIAPNIHHRRQYPFFEAIIIQRQEAYPSALALLEPSFDTALLQSASEKTSISTISMPRQNAVATDTTSITAMNGSGYAPHPPSQENNDLQILNRYEGEYKIVDPKETSQLRTQRLSSFQTSRPPFHIRDESVLSSEKSMARQMGDWDALFAAAGQAKS</sequence>
<organism evidence="1 2">
    <name type="scientific">Cudoniella acicularis</name>
    <dbReference type="NCBI Taxonomy" id="354080"/>
    <lineage>
        <taxon>Eukaryota</taxon>
        <taxon>Fungi</taxon>
        <taxon>Dikarya</taxon>
        <taxon>Ascomycota</taxon>
        <taxon>Pezizomycotina</taxon>
        <taxon>Leotiomycetes</taxon>
        <taxon>Helotiales</taxon>
        <taxon>Tricladiaceae</taxon>
        <taxon>Cudoniella</taxon>
    </lineage>
</organism>
<comment type="caution">
    <text evidence="1">The sequence shown here is derived from an EMBL/GenBank/DDBJ whole genome shotgun (WGS) entry which is preliminary data.</text>
</comment>